<accession>A0ABT3JTL3</accession>
<dbReference type="PROSITE" id="PS51257">
    <property type="entry name" value="PROKAR_LIPOPROTEIN"/>
    <property type="match status" value="1"/>
</dbReference>
<name>A0ABT3JTL3_9XANT</name>
<dbReference type="Proteomes" id="UP001209922">
    <property type="component" value="Unassembled WGS sequence"/>
</dbReference>
<dbReference type="EMBL" id="JAPCHY010000003">
    <property type="protein sequence ID" value="MCW4471836.1"/>
    <property type="molecule type" value="Genomic_DNA"/>
</dbReference>
<keyword evidence="2" id="KW-1185">Reference proteome</keyword>
<protein>
    <recommendedName>
        <fullName evidence="3">Secreted protein</fullName>
    </recommendedName>
</protein>
<evidence type="ECO:0008006" key="3">
    <source>
        <dbReference type="Google" id="ProtNLM"/>
    </source>
</evidence>
<proteinExistence type="predicted"/>
<comment type="caution">
    <text evidence="1">The sequence shown here is derived from an EMBL/GenBank/DDBJ whole genome shotgun (WGS) entry which is preliminary data.</text>
</comment>
<gene>
    <name evidence="1" type="ORF">OK345_04845</name>
</gene>
<evidence type="ECO:0000313" key="2">
    <source>
        <dbReference type="Proteomes" id="UP001209922"/>
    </source>
</evidence>
<evidence type="ECO:0000313" key="1">
    <source>
        <dbReference type="EMBL" id="MCW4471836.1"/>
    </source>
</evidence>
<sequence length="166" mass="17468">MTREQRPAADTAGRIMNRLGPLLASMAIAACSTAAEPAASRPSCIPDDSCGCRIVVSGDRCPHGGAHFFRELGDGAPLRFDLGQGLVTAIPPRGRTNVFSPGPGDSWTETYRHPGGSVEISYSPGPDTCPKLVQGEECEYFDIRAQVRINGPHGTTQYSGTGTCGC</sequence>
<organism evidence="1 2">
    <name type="scientific">Xanthomonas chitinilytica</name>
    <dbReference type="NCBI Taxonomy" id="2989819"/>
    <lineage>
        <taxon>Bacteria</taxon>
        <taxon>Pseudomonadati</taxon>
        <taxon>Pseudomonadota</taxon>
        <taxon>Gammaproteobacteria</taxon>
        <taxon>Lysobacterales</taxon>
        <taxon>Lysobacteraceae</taxon>
        <taxon>Xanthomonas</taxon>
    </lineage>
</organism>
<dbReference type="RefSeq" id="WP_265126796.1">
    <property type="nucleotide sequence ID" value="NZ_JAPCHY010000003.1"/>
</dbReference>
<reference evidence="1 2" key="1">
    <citation type="submission" date="2022-10" db="EMBL/GenBank/DDBJ databases">
        <title>Xanthomonas sp. H13-6.</title>
        <authorList>
            <person name="Liu X."/>
            <person name="Deng Z."/>
            <person name="Jiang Y."/>
            <person name="Yu T."/>
            <person name="Ai J."/>
        </authorList>
    </citation>
    <scope>NUCLEOTIDE SEQUENCE [LARGE SCALE GENOMIC DNA]</scope>
    <source>
        <strain evidence="1 2">H13-6</strain>
    </source>
</reference>